<dbReference type="RefSeq" id="XP_008448714.2">
    <property type="nucleotide sequence ID" value="XM_008450492.3"/>
</dbReference>
<keyword evidence="9 11" id="KW-0408">Iron</keyword>
<dbReference type="Pfam" id="PF00067">
    <property type="entry name" value="p450"/>
    <property type="match status" value="1"/>
</dbReference>
<gene>
    <name evidence="13" type="primary">103490802</name>
</gene>
<evidence type="ECO:0000256" key="12">
    <source>
        <dbReference type="RuleBase" id="RU000461"/>
    </source>
</evidence>
<proteinExistence type="inferred from homology"/>
<feature type="binding site" description="axial binding residue" evidence="11">
    <location>
        <position position="438"/>
    </location>
    <ligand>
        <name>heme</name>
        <dbReference type="ChEBI" id="CHEBI:30413"/>
    </ligand>
    <ligandPart>
        <name>Fe</name>
        <dbReference type="ChEBI" id="CHEBI:18248"/>
    </ligandPart>
</feature>
<dbReference type="PANTHER" id="PTHR24286:SF199">
    <property type="entry name" value="CYTOCHROME P450 88D6"/>
    <property type="match status" value="1"/>
</dbReference>
<dbReference type="eggNOG" id="KOG0157">
    <property type="taxonomic scope" value="Eukaryota"/>
</dbReference>
<dbReference type="PRINTS" id="PR00385">
    <property type="entry name" value="P450"/>
</dbReference>
<evidence type="ECO:0000256" key="3">
    <source>
        <dbReference type="ARBA" id="ARBA00010617"/>
    </source>
</evidence>
<evidence type="ECO:0000256" key="5">
    <source>
        <dbReference type="ARBA" id="ARBA00022692"/>
    </source>
</evidence>
<accession>A0A9I9D632</accession>
<dbReference type="EnsemblPlants" id="MELO3C013866.2.1">
    <property type="protein sequence ID" value="MELO3C013866.2.1"/>
    <property type="gene ID" value="MELO3C013866.2"/>
</dbReference>
<evidence type="ECO:0000256" key="8">
    <source>
        <dbReference type="ARBA" id="ARBA00023002"/>
    </source>
</evidence>
<dbReference type="InterPro" id="IPR002401">
    <property type="entry name" value="Cyt_P450_E_grp-I"/>
</dbReference>
<comment type="similarity">
    <text evidence="3 12">Belongs to the cytochrome P450 family.</text>
</comment>
<keyword evidence="12" id="KW-0503">Monooxygenase</keyword>
<comment type="subcellular location">
    <subcellularLocation>
        <location evidence="2">Membrane</location>
        <topology evidence="2">Single-pass membrane protein</topology>
    </subcellularLocation>
</comment>
<protein>
    <recommendedName>
        <fullName evidence="14">Beta-amyrin 11-oxidase-like</fullName>
    </recommendedName>
</protein>
<evidence type="ECO:0000256" key="11">
    <source>
        <dbReference type="PIRSR" id="PIRSR602401-1"/>
    </source>
</evidence>
<keyword evidence="10" id="KW-0472">Membrane</keyword>
<evidence type="ECO:0000256" key="9">
    <source>
        <dbReference type="ARBA" id="ARBA00023004"/>
    </source>
</evidence>
<keyword evidence="7" id="KW-1133">Transmembrane helix</keyword>
<organism evidence="13">
    <name type="scientific">Cucumis melo</name>
    <name type="common">Muskmelon</name>
    <dbReference type="NCBI Taxonomy" id="3656"/>
    <lineage>
        <taxon>Eukaryota</taxon>
        <taxon>Viridiplantae</taxon>
        <taxon>Streptophyta</taxon>
        <taxon>Embryophyta</taxon>
        <taxon>Tracheophyta</taxon>
        <taxon>Spermatophyta</taxon>
        <taxon>Magnoliopsida</taxon>
        <taxon>eudicotyledons</taxon>
        <taxon>Gunneridae</taxon>
        <taxon>Pentapetalae</taxon>
        <taxon>rosids</taxon>
        <taxon>fabids</taxon>
        <taxon>Cucurbitales</taxon>
        <taxon>Cucurbitaceae</taxon>
        <taxon>Benincaseae</taxon>
        <taxon>Cucumis</taxon>
    </lineage>
</organism>
<comment type="cofactor">
    <cofactor evidence="1 11">
        <name>heme</name>
        <dbReference type="ChEBI" id="CHEBI:30413"/>
    </cofactor>
</comment>
<dbReference type="InterPro" id="IPR017972">
    <property type="entry name" value="Cyt_P450_CS"/>
</dbReference>
<dbReference type="PROSITE" id="PS00086">
    <property type="entry name" value="CYTOCHROME_P450"/>
    <property type="match status" value="1"/>
</dbReference>
<keyword evidence="4 11" id="KW-0349">Heme</keyword>
<evidence type="ECO:0000256" key="2">
    <source>
        <dbReference type="ARBA" id="ARBA00004167"/>
    </source>
</evidence>
<dbReference type="PANTHER" id="PTHR24286">
    <property type="entry name" value="CYTOCHROME P450 26"/>
    <property type="match status" value="1"/>
</dbReference>
<name>A0A9I9D632_CUCME</name>
<evidence type="ECO:0000256" key="7">
    <source>
        <dbReference type="ARBA" id="ARBA00022989"/>
    </source>
</evidence>
<dbReference type="InterPro" id="IPR036396">
    <property type="entry name" value="Cyt_P450_sf"/>
</dbReference>
<reference evidence="13" key="1">
    <citation type="submission" date="2023-03" db="UniProtKB">
        <authorList>
            <consortium name="EnsemblPlants"/>
        </authorList>
    </citation>
    <scope>IDENTIFICATION</scope>
</reference>
<keyword evidence="8 12" id="KW-0560">Oxidoreductase</keyword>
<evidence type="ECO:0008006" key="14">
    <source>
        <dbReference type="Google" id="ProtNLM"/>
    </source>
</evidence>
<dbReference type="PRINTS" id="PR00463">
    <property type="entry name" value="EP450I"/>
</dbReference>
<evidence type="ECO:0000313" key="13">
    <source>
        <dbReference type="EnsemblPlants" id="MELO3C013866.2.1"/>
    </source>
</evidence>
<evidence type="ECO:0000256" key="1">
    <source>
        <dbReference type="ARBA" id="ARBA00001971"/>
    </source>
</evidence>
<evidence type="ECO:0000256" key="6">
    <source>
        <dbReference type="ARBA" id="ARBA00022723"/>
    </source>
</evidence>
<keyword evidence="5" id="KW-0812">Transmembrane</keyword>
<dbReference type="InterPro" id="IPR001128">
    <property type="entry name" value="Cyt_P450"/>
</dbReference>
<evidence type="ECO:0000256" key="4">
    <source>
        <dbReference type="ARBA" id="ARBA00022617"/>
    </source>
</evidence>
<sequence>MELKMMMNWLVLLIFGGLVLVFGVLKRLNDWYYEAKLGKLWPKLPPGHMGWPFLGSSLSFIKDYTAGRPRSFLKTLQIRHGKADMYKTHLLGRACVIVYTPEICRQVLTNEEIFIPSLPKNIVILSGRKSLMQVTKAEHRRLRRLTTAPVSSHTALEMYINDIEQTVMNGLEEWASMKSPIELLNEMKKLTFKVIWNIFMGSTSSMGENESSLFYEVAAGFLSLPINFPGFGFHKSFKAREKLMERLQCIIDEKRSMKTRKGENWEAKDTMDLLIDVKDEDGEELDDETIRDLIFGKLFAGHETSAYTAMWAVLFLTDHPHTFQKAKEEQEELIRRRPSTQKGINLSEFKQMKYLSQVIDETLRVGSITSLLYRETTIDVEINGKIIPKGWRVLPWLSELYMNETSFSSPQDFNPSRWDNVRVKPGAFVPFGLGNRLCPGSDLAKLEISIFLHYFLLNYKVERLNPKSKLTYAPFPHPEDKCLARVFKV</sequence>
<dbReference type="SUPFAM" id="SSF48264">
    <property type="entry name" value="Cytochrome P450"/>
    <property type="match status" value="1"/>
</dbReference>
<dbReference type="Gene3D" id="1.10.630.10">
    <property type="entry name" value="Cytochrome P450"/>
    <property type="match status" value="1"/>
</dbReference>
<keyword evidence="6 11" id="KW-0479">Metal-binding</keyword>
<evidence type="ECO:0000256" key="10">
    <source>
        <dbReference type="ARBA" id="ARBA00023136"/>
    </source>
</evidence>